<dbReference type="Pfam" id="PF08241">
    <property type="entry name" value="Methyltransf_11"/>
    <property type="match status" value="1"/>
</dbReference>
<dbReference type="SUPFAM" id="SSF53335">
    <property type="entry name" value="S-adenosyl-L-methionine-dependent methyltransferases"/>
    <property type="match status" value="1"/>
</dbReference>
<reference evidence="2" key="1">
    <citation type="submission" date="2023-06" db="EMBL/GenBank/DDBJ databases">
        <title>Survivors Of The Sea: Transcriptome response of Skeletonema marinoi to long-term dormancy.</title>
        <authorList>
            <person name="Pinder M.I.M."/>
            <person name="Kourtchenko O."/>
            <person name="Robertson E.K."/>
            <person name="Larsson T."/>
            <person name="Maumus F."/>
            <person name="Osuna-Cruz C.M."/>
            <person name="Vancaester E."/>
            <person name="Stenow R."/>
            <person name="Vandepoele K."/>
            <person name="Ploug H."/>
            <person name="Bruchert V."/>
            <person name="Godhe A."/>
            <person name="Topel M."/>
        </authorList>
    </citation>
    <scope>NUCLEOTIDE SEQUENCE</scope>
    <source>
        <strain evidence="2">R05AC</strain>
    </source>
</reference>
<dbReference type="EMBL" id="JATAAI010000029">
    <property type="protein sequence ID" value="KAK1736371.1"/>
    <property type="molecule type" value="Genomic_DNA"/>
</dbReference>
<dbReference type="Proteomes" id="UP001224775">
    <property type="component" value="Unassembled WGS sequence"/>
</dbReference>
<sequence length="204" mass="22797">MDLGESIGSNACPDGRCKRMACNADHENECSSTREAIRRLELNQNDTFVELGTGHGESLRRIAEMDSVSIPKRIVCVEISTQFRNELQKNIAELPKIPVEIHGEDCIKMPYLSDGAVTKLFGMNLIYFLNPLPEYLKEIKRVMKQNGSVVFGCKLGVIPSNTEDFANVDQKDITDAMEDAGFDVTTEKVEIYGGNYLEIKGTKR</sequence>
<proteinExistence type="predicted"/>
<dbReference type="Gene3D" id="3.40.50.150">
    <property type="entry name" value="Vaccinia Virus protein VP39"/>
    <property type="match status" value="1"/>
</dbReference>
<keyword evidence="3" id="KW-1185">Reference proteome</keyword>
<gene>
    <name evidence="2" type="ORF">QTG54_012971</name>
</gene>
<evidence type="ECO:0000313" key="2">
    <source>
        <dbReference type="EMBL" id="KAK1736371.1"/>
    </source>
</evidence>
<comment type="caution">
    <text evidence="2">The sequence shown here is derived from an EMBL/GenBank/DDBJ whole genome shotgun (WGS) entry which is preliminary data.</text>
</comment>
<protein>
    <recommendedName>
        <fullName evidence="1">Methyltransferase type 11 domain-containing protein</fullName>
    </recommendedName>
</protein>
<name>A0AAD8XYS9_9STRA</name>
<dbReference type="InterPro" id="IPR013216">
    <property type="entry name" value="Methyltransf_11"/>
</dbReference>
<feature type="domain" description="Methyltransferase type 11" evidence="1">
    <location>
        <begin position="50"/>
        <end position="151"/>
    </location>
</feature>
<dbReference type="GO" id="GO:0008757">
    <property type="term" value="F:S-adenosylmethionine-dependent methyltransferase activity"/>
    <property type="evidence" value="ECO:0007669"/>
    <property type="project" value="InterPro"/>
</dbReference>
<accession>A0AAD8XYS9</accession>
<dbReference type="InterPro" id="IPR029063">
    <property type="entry name" value="SAM-dependent_MTases_sf"/>
</dbReference>
<organism evidence="2 3">
    <name type="scientific">Skeletonema marinoi</name>
    <dbReference type="NCBI Taxonomy" id="267567"/>
    <lineage>
        <taxon>Eukaryota</taxon>
        <taxon>Sar</taxon>
        <taxon>Stramenopiles</taxon>
        <taxon>Ochrophyta</taxon>
        <taxon>Bacillariophyta</taxon>
        <taxon>Coscinodiscophyceae</taxon>
        <taxon>Thalassiosirophycidae</taxon>
        <taxon>Thalassiosirales</taxon>
        <taxon>Skeletonemataceae</taxon>
        <taxon>Skeletonema</taxon>
        <taxon>Skeletonema marinoi-dohrnii complex</taxon>
    </lineage>
</organism>
<dbReference type="AlphaFoldDB" id="A0AAD8XYS9"/>
<evidence type="ECO:0000313" key="3">
    <source>
        <dbReference type="Proteomes" id="UP001224775"/>
    </source>
</evidence>
<dbReference type="CDD" id="cd02440">
    <property type="entry name" value="AdoMet_MTases"/>
    <property type="match status" value="1"/>
</dbReference>
<evidence type="ECO:0000259" key="1">
    <source>
        <dbReference type="Pfam" id="PF08241"/>
    </source>
</evidence>